<dbReference type="PATRIC" id="fig|937777.3.peg.3847"/>
<dbReference type="HOGENOM" id="CLU_2422060_0_0_0"/>
<evidence type="ECO:0000313" key="2">
    <source>
        <dbReference type="Proteomes" id="UP000010467"/>
    </source>
</evidence>
<geneLocation type="plasmid" evidence="1 2">
    <name>pDEIPE01</name>
</geneLocation>
<dbReference type="RefSeq" id="WP_015231160.1">
    <property type="nucleotide sequence ID" value="NC_019789.1"/>
</dbReference>
<keyword evidence="1" id="KW-0614">Plasmid</keyword>
<sequence length="91" mass="9952">METEQLKKQLQRWKLGALLALAFAVGQMSAQYFGVASAQRSVTKVQLDTSNCDFGVLTSSSPERIPAGSMLAQVIRQGAVQNTAWVYNTCR</sequence>
<dbReference type="KEGG" id="dpd:Deipe_3836"/>
<keyword evidence="2" id="KW-1185">Reference proteome</keyword>
<dbReference type="AlphaFoldDB" id="L0A5U9"/>
<reference evidence="2" key="1">
    <citation type="submission" date="2012-03" db="EMBL/GenBank/DDBJ databases">
        <title>Complete sequence of plasmid 1 of Deinococcus peraridilitoris DSM 19664.</title>
        <authorList>
            <person name="Lucas S."/>
            <person name="Copeland A."/>
            <person name="Lapidus A."/>
            <person name="Glavina del Rio T."/>
            <person name="Dalin E."/>
            <person name="Tice H."/>
            <person name="Bruce D."/>
            <person name="Goodwin L."/>
            <person name="Pitluck S."/>
            <person name="Peters L."/>
            <person name="Mikhailova N."/>
            <person name="Lu M."/>
            <person name="Kyrpides N."/>
            <person name="Mavromatis K."/>
            <person name="Ivanova N."/>
            <person name="Brettin T."/>
            <person name="Detter J.C."/>
            <person name="Han C."/>
            <person name="Larimer F."/>
            <person name="Land M."/>
            <person name="Hauser L."/>
            <person name="Markowitz V."/>
            <person name="Cheng J.-F."/>
            <person name="Hugenholtz P."/>
            <person name="Woyke T."/>
            <person name="Wu D."/>
            <person name="Pukall R."/>
            <person name="Steenblock K."/>
            <person name="Brambilla E."/>
            <person name="Klenk H.-P."/>
            <person name="Eisen J.A."/>
        </authorList>
    </citation>
    <scope>NUCLEOTIDE SEQUENCE [LARGE SCALE GENOMIC DNA]</scope>
    <source>
        <strain evidence="2">DSM 19664 / LMG 22246 / CIP 109416 / KR-200</strain>
        <plasmid evidence="2">Plasmid pDEIPE01</plasmid>
    </source>
</reference>
<name>L0A5U9_DEIPD</name>
<accession>L0A5U9</accession>
<organism evidence="1 2">
    <name type="scientific">Deinococcus peraridilitoris (strain DSM 19664 / LMG 22246 / CIP 109416 / KR-200)</name>
    <dbReference type="NCBI Taxonomy" id="937777"/>
    <lineage>
        <taxon>Bacteria</taxon>
        <taxon>Thermotogati</taxon>
        <taxon>Deinococcota</taxon>
        <taxon>Deinococci</taxon>
        <taxon>Deinococcales</taxon>
        <taxon>Deinococcaceae</taxon>
        <taxon>Deinococcus</taxon>
    </lineage>
</organism>
<dbReference type="Proteomes" id="UP000010467">
    <property type="component" value="Plasmid pDEIPE01"/>
</dbReference>
<proteinExistence type="predicted"/>
<protein>
    <submittedName>
        <fullName evidence="1">Uncharacterized protein</fullName>
    </submittedName>
</protein>
<dbReference type="EMBL" id="CP003383">
    <property type="protein sequence ID" value="AFZ69258.1"/>
    <property type="molecule type" value="Genomic_DNA"/>
</dbReference>
<dbReference type="OrthoDB" id="9892522at2"/>
<gene>
    <name evidence="1" type="ordered locus">Deipe_3836</name>
</gene>
<evidence type="ECO:0000313" key="1">
    <source>
        <dbReference type="EMBL" id="AFZ69258.1"/>
    </source>
</evidence>